<dbReference type="Proteomes" id="UP000235786">
    <property type="component" value="Unassembled WGS sequence"/>
</dbReference>
<gene>
    <name evidence="10" type="ORF">L207DRAFT_510994</name>
</gene>
<dbReference type="InterPro" id="IPR005828">
    <property type="entry name" value="MFS_sugar_transport-like"/>
</dbReference>
<dbReference type="GO" id="GO:0016020">
    <property type="term" value="C:membrane"/>
    <property type="evidence" value="ECO:0007669"/>
    <property type="project" value="UniProtKB-SubCell"/>
</dbReference>
<keyword evidence="4 8" id="KW-0812">Transmembrane</keyword>
<dbReference type="InterPro" id="IPR003663">
    <property type="entry name" value="Sugar/inositol_transpt"/>
</dbReference>
<feature type="domain" description="Major facilitator superfamily (MFS) profile" evidence="9">
    <location>
        <begin position="54"/>
        <end position="497"/>
    </location>
</feature>
<dbReference type="GO" id="GO:0005351">
    <property type="term" value="F:carbohydrate:proton symporter activity"/>
    <property type="evidence" value="ECO:0007669"/>
    <property type="project" value="TreeGrafter"/>
</dbReference>
<keyword evidence="3 7" id="KW-0813">Transport</keyword>
<evidence type="ECO:0000313" key="11">
    <source>
        <dbReference type="Proteomes" id="UP000235786"/>
    </source>
</evidence>
<feature type="transmembrane region" description="Helical" evidence="8">
    <location>
        <begin position="475"/>
        <end position="491"/>
    </location>
</feature>
<evidence type="ECO:0000313" key="10">
    <source>
        <dbReference type="EMBL" id="PMD42781.1"/>
    </source>
</evidence>
<dbReference type="OrthoDB" id="6612291at2759"/>
<dbReference type="InterPro" id="IPR050360">
    <property type="entry name" value="MFS_Sugar_Transporters"/>
</dbReference>
<evidence type="ECO:0000256" key="3">
    <source>
        <dbReference type="ARBA" id="ARBA00022448"/>
    </source>
</evidence>
<feature type="transmembrane region" description="Helical" evidence="8">
    <location>
        <begin position="402"/>
        <end position="427"/>
    </location>
</feature>
<sequence length="549" mass="61065">MANTTEYTLEKIAGHHVEETLGHGALVDAKHASDEEHAQSLWQAIKANKSAVGWSVAVSMSVVMEGYDTILIGNFFGYPEFQKKYGHDYGGTAGYQVSAPWQTGLSMASTVGAIFGGIMNGQLCAKYGYRWVMIVALFFMAAFVFIIFFAQSLPVLLVGEILCGFSWGVFATVGPAYASEVCPTNLRGYLTTFVNLCWAIGQFIAAGVLEGLINRPDQWSYRIPFALQWIWPVPLMIVCFFMPESPWYLVRNDRLEEAKHNIKRLSNDKTEEQLAGQLAMLVHTTKIEAEIVAGTSYLDCFKGVDLRRTEIICVAFAGQILSGSTFAYSPTYFFEQAGMSSSNAFKMNVGSTAMAFTGTLLSWWLITYAGRRTLYVWGQGALFFFQMILGILSATTSSKGSLWAQAAICIIWVLIYSMTIGPIAYAIVAETSSVRLRPLSVCLARTTYQLINIVSQVLEPYFMNPTAWNAKGKTAFFWGGTALCMFVWAYFRLPEGKGRTYEELDLLFQKKVSARKFSSTHVDPYAMESQEGLVQVQSVQSQEETKEIK</sequence>
<name>A0A2J6RW91_HYAVF</name>
<feature type="transmembrane region" description="Helical" evidence="8">
    <location>
        <begin position="99"/>
        <end position="119"/>
    </location>
</feature>
<feature type="transmembrane region" description="Helical" evidence="8">
    <location>
        <begin position="189"/>
        <end position="209"/>
    </location>
</feature>
<evidence type="ECO:0000259" key="9">
    <source>
        <dbReference type="PROSITE" id="PS50850"/>
    </source>
</evidence>
<dbReference type="InterPro" id="IPR036259">
    <property type="entry name" value="MFS_trans_sf"/>
</dbReference>
<reference evidence="10 11" key="1">
    <citation type="submission" date="2016-04" db="EMBL/GenBank/DDBJ databases">
        <title>A degradative enzymes factory behind the ericoid mycorrhizal symbiosis.</title>
        <authorList>
            <consortium name="DOE Joint Genome Institute"/>
            <person name="Martino E."/>
            <person name="Morin E."/>
            <person name="Grelet G."/>
            <person name="Kuo A."/>
            <person name="Kohler A."/>
            <person name="Daghino S."/>
            <person name="Barry K."/>
            <person name="Choi C."/>
            <person name="Cichocki N."/>
            <person name="Clum A."/>
            <person name="Copeland A."/>
            <person name="Hainaut M."/>
            <person name="Haridas S."/>
            <person name="Labutti K."/>
            <person name="Lindquist E."/>
            <person name="Lipzen A."/>
            <person name="Khouja H.-R."/>
            <person name="Murat C."/>
            <person name="Ohm R."/>
            <person name="Olson A."/>
            <person name="Spatafora J."/>
            <person name="Veneault-Fourrey C."/>
            <person name="Henrissat B."/>
            <person name="Grigoriev I."/>
            <person name="Martin F."/>
            <person name="Perotto S."/>
        </authorList>
    </citation>
    <scope>NUCLEOTIDE SEQUENCE [LARGE SCALE GENOMIC DNA]</scope>
    <source>
        <strain evidence="10 11">F</strain>
    </source>
</reference>
<dbReference type="Gene3D" id="1.20.1250.20">
    <property type="entry name" value="MFS general substrate transporter like domains"/>
    <property type="match status" value="1"/>
</dbReference>
<keyword evidence="5 8" id="KW-1133">Transmembrane helix</keyword>
<dbReference type="FunFam" id="1.20.1250.20:FF:000078">
    <property type="entry name" value="MFS maltose transporter, putative"/>
    <property type="match status" value="1"/>
</dbReference>
<keyword evidence="11" id="KW-1185">Reference proteome</keyword>
<evidence type="ECO:0000256" key="6">
    <source>
        <dbReference type="ARBA" id="ARBA00023136"/>
    </source>
</evidence>
<keyword evidence="6 8" id="KW-0472">Membrane</keyword>
<evidence type="ECO:0000256" key="4">
    <source>
        <dbReference type="ARBA" id="ARBA00022692"/>
    </source>
</evidence>
<feature type="transmembrane region" description="Helical" evidence="8">
    <location>
        <begin position="131"/>
        <end position="150"/>
    </location>
</feature>
<evidence type="ECO:0000256" key="8">
    <source>
        <dbReference type="SAM" id="Phobius"/>
    </source>
</evidence>
<organism evidence="10 11">
    <name type="scientific">Hyaloscypha variabilis (strain UAMH 11265 / GT02V1 / F)</name>
    <name type="common">Meliniomyces variabilis</name>
    <dbReference type="NCBI Taxonomy" id="1149755"/>
    <lineage>
        <taxon>Eukaryota</taxon>
        <taxon>Fungi</taxon>
        <taxon>Dikarya</taxon>
        <taxon>Ascomycota</taxon>
        <taxon>Pezizomycotina</taxon>
        <taxon>Leotiomycetes</taxon>
        <taxon>Helotiales</taxon>
        <taxon>Hyaloscyphaceae</taxon>
        <taxon>Hyaloscypha</taxon>
        <taxon>Hyaloscypha variabilis</taxon>
    </lineage>
</organism>
<dbReference type="NCBIfam" id="TIGR00879">
    <property type="entry name" value="SP"/>
    <property type="match status" value="1"/>
</dbReference>
<dbReference type="InterPro" id="IPR005829">
    <property type="entry name" value="Sugar_transporter_CS"/>
</dbReference>
<comment type="similarity">
    <text evidence="2 7">Belongs to the major facilitator superfamily. Sugar transporter (TC 2.A.1.1) family.</text>
</comment>
<dbReference type="PROSITE" id="PS00217">
    <property type="entry name" value="SUGAR_TRANSPORT_2"/>
    <property type="match status" value="1"/>
</dbReference>
<feature type="transmembrane region" description="Helical" evidence="8">
    <location>
        <begin position="311"/>
        <end position="329"/>
    </location>
</feature>
<dbReference type="PROSITE" id="PS50850">
    <property type="entry name" value="MFS"/>
    <property type="match status" value="1"/>
</dbReference>
<evidence type="ECO:0000256" key="2">
    <source>
        <dbReference type="ARBA" id="ARBA00010992"/>
    </source>
</evidence>
<accession>A0A2J6RW91</accession>
<feature type="transmembrane region" description="Helical" evidence="8">
    <location>
        <begin position="374"/>
        <end position="396"/>
    </location>
</feature>
<dbReference type="PANTHER" id="PTHR48022">
    <property type="entry name" value="PLASTIDIC GLUCOSE TRANSPORTER 4"/>
    <property type="match status" value="1"/>
</dbReference>
<dbReference type="EMBL" id="KZ613943">
    <property type="protein sequence ID" value="PMD42781.1"/>
    <property type="molecule type" value="Genomic_DNA"/>
</dbReference>
<dbReference type="InterPro" id="IPR020846">
    <property type="entry name" value="MFS_dom"/>
</dbReference>
<dbReference type="SUPFAM" id="SSF103473">
    <property type="entry name" value="MFS general substrate transporter"/>
    <property type="match status" value="1"/>
</dbReference>
<feature type="transmembrane region" description="Helical" evidence="8">
    <location>
        <begin position="156"/>
        <end position="177"/>
    </location>
</feature>
<dbReference type="AlphaFoldDB" id="A0A2J6RW91"/>
<evidence type="ECO:0000256" key="5">
    <source>
        <dbReference type="ARBA" id="ARBA00022989"/>
    </source>
</evidence>
<feature type="transmembrane region" description="Helical" evidence="8">
    <location>
        <begin position="349"/>
        <end position="367"/>
    </location>
</feature>
<feature type="transmembrane region" description="Helical" evidence="8">
    <location>
        <begin position="229"/>
        <end position="250"/>
    </location>
</feature>
<evidence type="ECO:0000256" key="7">
    <source>
        <dbReference type="RuleBase" id="RU003346"/>
    </source>
</evidence>
<dbReference type="Pfam" id="PF00083">
    <property type="entry name" value="Sugar_tr"/>
    <property type="match status" value="1"/>
</dbReference>
<protein>
    <submittedName>
        <fullName evidence="10">Sugar transporter</fullName>
    </submittedName>
</protein>
<evidence type="ECO:0000256" key="1">
    <source>
        <dbReference type="ARBA" id="ARBA00004141"/>
    </source>
</evidence>
<keyword evidence="10" id="KW-0762">Sugar transport</keyword>
<dbReference type="PANTHER" id="PTHR48022:SF83">
    <property type="entry name" value="MAJOR FACILITATOR SUPERFAMILY (MFS) PROFILE DOMAIN-CONTAINING PROTEIN"/>
    <property type="match status" value="1"/>
</dbReference>
<comment type="subcellular location">
    <subcellularLocation>
        <location evidence="1">Membrane</location>
        <topology evidence="1">Multi-pass membrane protein</topology>
    </subcellularLocation>
</comment>
<proteinExistence type="inferred from homology"/>